<dbReference type="Gene3D" id="3.90.220.20">
    <property type="entry name" value="DNA methylase specificity domains"/>
    <property type="match status" value="2"/>
</dbReference>
<dbReference type="AlphaFoldDB" id="A0A5J6MRF6"/>
<keyword evidence="3" id="KW-0238">DNA-binding</keyword>
<keyword evidence="6" id="KW-1185">Reference proteome</keyword>
<dbReference type="SUPFAM" id="SSF116734">
    <property type="entry name" value="DNA methylase specificity domain"/>
    <property type="match status" value="2"/>
</dbReference>
<comment type="similarity">
    <text evidence="1">Belongs to the type-I restriction system S methylase family.</text>
</comment>
<dbReference type="InterPro" id="IPR052021">
    <property type="entry name" value="Type-I_RS_S_subunit"/>
</dbReference>
<evidence type="ECO:0000256" key="3">
    <source>
        <dbReference type="ARBA" id="ARBA00023125"/>
    </source>
</evidence>
<protein>
    <recommendedName>
        <fullName evidence="4">Type I restriction modification DNA specificity domain-containing protein</fullName>
    </recommendedName>
</protein>
<dbReference type="InterPro" id="IPR044946">
    <property type="entry name" value="Restrct_endonuc_typeI_TRD_sf"/>
</dbReference>
<organism evidence="5 6">
    <name type="scientific">Hypericibacter terrae</name>
    <dbReference type="NCBI Taxonomy" id="2602015"/>
    <lineage>
        <taxon>Bacteria</taxon>
        <taxon>Pseudomonadati</taxon>
        <taxon>Pseudomonadota</taxon>
        <taxon>Alphaproteobacteria</taxon>
        <taxon>Rhodospirillales</taxon>
        <taxon>Dongiaceae</taxon>
        <taxon>Hypericibacter</taxon>
    </lineage>
</organism>
<proteinExistence type="inferred from homology"/>
<dbReference type="OrthoDB" id="164285at2"/>
<evidence type="ECO:0000259" key="4">
    <source>
        <dbReference type="Pfam" id="PF01420"/>
    </source>
</evidence>
<keyword evidence="2" id="KW-0680">Restriction system</keyword>
<name>A0A5J6MRF6_9PROT</name>
<feature type="domain" description="Type I restriction modification DNA specificity" evidence="4">
    <location>
        <begin position="198"/>
        <end position="363"/>
    </location>
</feature>
<feature type="domain" description="Type I restriction modification DNA specificity" evidence="4">
    <location>
        <begin position="5"/>
        <end position="174"/>
    </location>
</feature>
<accession>A0A5J6MRF6</accession>
<reference evidence="5 6" key="1">
    <citation type="submission" date="2019-08" db="EMBL/GenBank/DDBJ databases">
        <title>Hyperibacter terrae gen. nov., sp. nov. and Hyperibacter viscosus sp. nov., two new members in the family Rhodospirillaceae isolated from the rhizosphere of Hypericum perforatum.</title>
        <authorList>
            <person name="Noviana Z."/>
        </authorList>
    </citation>
    <scope>NUCLEOTIDE SEQUENCE [LARGE SCALE GENOMIC DNA]</scope>
    <source>
        <strain evidence="5 6">R5913</strain>
    </source>
</reference>
<sequence length="393" mass="44189">MRAAWQSKKVSEIAECSLGKMLDKAKNKGEPRPYLRNLNVRWFDFDLSNLLEMRFLPEEAAKYRVAKGDLVICEGGYPGRAAIWDRDEPIYFQKALHRVRFHQPENAKWCLYYLHAQNLDGTLKSHFNGAGIQHFTGEALSRFQIPIPPLPEQQRIVDILDKAFDGIAIVKINVEKNLQNARALFESHLQTVFTQRSEDWVEKRLEQIGTTQTGSTPKTAVRTNYGTFIPFVKPADFNKDGSLVYENAGLSEKGLEGARKVTAGSVLMVCIGATIGKCGYCDRDITTNQQINALTPSEGISHKFVYYQMLSGNFQQRVLGKSGQATLPIINKSKWSALTVVLPPNVEEQTRIVGQLDALVGEIQRLESSYQQRLVALDTLKKSLLHQAFSGQL</sequence>
<dbReference type="PANTHER" id="PTHR30408">
    <property type="entry name" value="TYPE-1 RESTRICTION ENZYME ECOKI SPECIFICITY PROTEIN"/>
    <property type="match status" value="1"/>
</dbReference>
<evidence type="ECO:0000313" key="5">
    <source>
        <dbReference type="EMBL" id="QEX18620.1"/>
    </source>
</evidence>
<dbReference type="CDD" id="cd17293">
    <property type="entry name" value="RMtype1_S_Ppo21ORF8840P_TRD1-CR1_like"/>
    <property type="match status" value="1"/>
</dbReference>
<gene>
    <name evidence="5" type="ORF">FRZ44_39270</name>
</gene>
<dbReference type="GO" id="GO:0009307">
    <property type="term" value="P:DNA restriction-modification system"/>
    <property type="evidence" value="ECO:0007669"/>
    <property type="project" value="UniProtKB-KW"/>
</dbReference>
<dbReference type="KEGG" id="htq:FRZ44_39270"/>
<evidence type="ECO:0000256" key="2">
    <source>
        <dbReference type="ARBA" id="ARBA00022747"/>
    </source>
</evidence>
<dbReference type="GO" id="GO:0003677">
    <property type="term" value="F:DNA binding"/>
    <property type="evidence" value="ECO:0007669"/>
    <property type="project" value="UniProtKB-KW"/>
</dbReference>
<dbReference type="PANTHER" id="PTHR30408:SF12">
    <property type="entry name" value="TYPE I RESTRICTION ENZYME MJAVIII SPECIFICITY SUBUNIT"/>
    <property type="match status" value="1"/>
</dbReference>
<evidence type="ECO:0000313" key="6">
    <source>
        <dbReference type="Proteomes" id="UP000326202"/>
    </source>
</evidence>
<dbReference type="REBASE" id="376458">
    <property type="entry name" value="S.Rba5913ORF39280P"/>
</dbReference>
<dbReference type="EMBL" id="CP042906">
    <property type="protein sequence ID" value="QEX18620.1"/>
    <property type="molecule type" value="Genomic_DNA"/>
</dbReference>
<evidence type="ECO:0000256" key="1">
    <source>
        <dbReference type="ARBA" id="ARBA00010923"/>
    </source>
</evidence>
<dbReference type="InterPro" id="IPR000055">
    <property type="entry name" value="Restrct_endonuc_typeI_TRD"/>
</dbReference>
<dbReference type="Pfam" id="PF01420">
    <property type="entry name" value="Methylase_S"/>
    <property type="match status" value="2"/>
</dbReference>
<dbReference type="Proteomes" id="UP000326202">
    <property type="component" value="Chromosome"/>
</dbReference>